<evidence type="ECO:0000256" key="1">
    <source>
        <dbReference type="ARBA" id="ARBA00006754"/>
    </source>
</evidence>
<evidence type="ECO:0000313" key="6">
    <source>
        <dbReference type="Proteomes" id="UP000274762"/>
    </source>
</evidence>
<reference evidence="5 6" key="1">
    <citation type="submission" date="2018-10" db="EMBL/GenBank/DDBJ databases">
        <title>Sequencing the genomes of 1000 actinobacteria strains.</title>
        <authorList>
            <person name="Klenk H.-P."/>
        </authorList>
    </citation>
    <scope>NUCLEOTIDE SEQUENCE [LARGE SCALE GENOMIC DNA]</scope>
    <source>
        <strain evidence="5 6">DSM 44343</strain>
    </source>
</reference>
<evidence type="ECO:0000259" key="3">
    <source>
        <dbReference type="Pfam" id="PF14361"/>
    </source>
</evidence>
<dbReference type="InterPro" id="IPR041522">
    <property type="entry name" value="CdaR_GGDEF"/>
</dbReference>
<evidence type="ECO:0000259" key="4">
    <source>
        <dbReference type="Pfam" id="PF17853"/>
    </source>
</evidence>
<dbReference type="Pfam" id="PF14361">
    <property type="entry name" value="RsbRD_N"/>
    <property type="match status" value="1"/>
</dbReference>
<protein>
    <submittedName>
        <fullName evidence="5">PucR-like helix-turn-helix protein</fullName>
    </submittedName>
</protein>
<dbReference type="PANTHER" id="PTHR33744">
    <property type="entry name" value="CARBOHYDRATE DIACID REGULATOR"/>
    <property type="match status" value="1"/>
</dbReference>
<gene>
    <name evidence="5" type="ORF">DFJ75_1967</name>
</gene>
<feature type="domain" description="RsbT co-antagonist protein RsbRD N-terminal" evidence="3">
    <location>
        <begin position="27"/>
        <end position="169"/>
    </location>
</feature>
<dbReference type="InterPro" id="IPR025736">
    <property type="entry name" value="PucR_C-HTH_dom"/>
</dbReference>
<evidence type="ECO:0000259" key="2">
    <source>
        <dbReference type="Pfam" id="PF13556"/>
    </source>
</evidence>
<dbReference type="InterPro" id="IPR042070">
    <property type="entry name" value="PucR_C-HTH_sf"/>
</dbReference>
<dbReference type="Gene3D" id="1.10.10.2840">
    <property type="entry name" value="PucR C-terminal helix-turn-helix domain"/>
    <property type="match status" value="1"/>
</dbReference>
<accession>A0A495K1P9</accession>
<evidence type="ECO:0000313" key="5">
    <source>
        <dbReference type="EMBL" id="RKR95156.1"/>
    </source>
</evidence>
<feature type="domain" description="CdaR GGDEF-like" evidence="4">
    <location>
        <begin position="186"/>
        <end position="292"/>
    </location>
</feature>
<comment type="similarity">
    <text evidence="1">Belongs to the CdaR family.</text>
</comment>
<dbReference type="InterPro" id="IPR025751">
    <property type="entry name" value="RsbRD_N_dom"/>
</dbReference>
<name>A0A495K1P9_WILMA</name>
<dbReference type="PANTHER" id="PTHR33744:SF1">
    <property type="entry name" value="DNA-BINDING TRANSCRIPTIONAL ACTIVATOR ADER"/>
    <property type="match status" value="1"/>
</dbReference>
<comment type="caution">
    <text evidence="5">The sequence shown here is derived from an EMBL/GenBank/DDBJ whole genome shotgun (WGS) entry which is preliminary data.</text>
</comment>
<dbReference type="Pfam" id="PF13556">
    <property type="entry name" value="HTH_30"/>
    <property type="match status" value="1"/>
</dbReference>
<feature type="domain" description="PucR C-terminal helix-turn-helix" evidence="2">
    <location>
        <begin position="346"/>
        <end position="399"/>
    </location>
</feature>
<organism evidence="5 6">
    <name type="scientific">Williamsia marianensis</name>
    <dbReference type="NCBI Taxonomy" id="85044"/>
    <lineage>
        <taxon>Bacteria</taxon>
        <taxon>Bacillati</taxon>
        <taxon>Actinomycetota</taxon>
        <taxon>Actinomycetes</taxon>
        <taxon>Mycobacteriales</taxon>
        <taxon>Nocardiaceae</taxon>
        <taxon>Williamsia</taxon>
    </lineage>
</organism>
<dbReference type="InterPro" id="IPR051448">
    <property type="entry name" value="CdaR-like_regulators"/>
</dbReference>
<dbReference type="Pfam" id="PF17853">
    <property type="entry name" value="GGDEF_2"/>
    <property type="match status" value="1"/>
</dbReference>
<dbReference type="Proteomes" id="UP000274762">
    <property type="component" value="Unassembled WGS sequence"/>
</dbReference>
<proteinExistence type="inferred from homology"/>
<dbReference type="EMBL" id="RBKV01000001">
    <property type="protein sequence ID" value="RKR95156.1"/>
    <property type="molecule type" value="Genomic_DNA"/>
</dbReference>
<sequence length="413" mass="44308">MMEDEQSGEMARAGVVATRLLADITPFADEMLAYLAERIPEAVVDDELRGLTLGSCSSNIESVLSMVRHGIDVSAAEAPVTALEHARGMAARGYDVDVMLRFYRLGYEFFLGKLGDAIPAWIDDPSVALSTFIALQRYGIRYIDRISNAVAVEYLAELRRRQNQARAERGEVVRALLAGEAVGRAAAERTLGHRLTGIQVGFICWSHDRDVDLEKVARRVALLLGSPHPLVLIDGPEAVQGWVSISSKAATGQPTITSSAVGSNAHVAVGSPHPGPAGFRRSHDEARRARRVAEMSVRATASITRFADVALVDVITRDLEAAKSFVADELGDLASDDPRKADERAALLAVLDAQGSLAGAASYLGVHRNTVLQRVRRAEHSRGLPASERVAELHAALRVCDAIGPTVLASSQA</sequence>
<dbReference type="AlphaFoldDB" id="A0A495K1P9"/>